<dbReference type="RefSeq" id="WP_184087833.1">
    <property type="nucleotide sequence ID" value="NZ_JACIJF010000006.1"/>
</dbReference>
<keyword evidence="2" id="KW-0472">Membrane</keyword>
<dbReference type="AlphaFoldDB" id="A0A840YR47"/>
<accession>A0A840YR47</accession>
<comment type="caution">
    <text evidence="3">The sequence shown here is derived from an EMBL/GenBank/DDBJ whole genome shotgun (WGS) entry which is preliminary data.</text>
</comment>
<sequence>MTIQPPPSRYKVVERGRRLEVIDTRTGERATSHHAPPPLSGGESLFPSMRRLRPSPPAAGTAGLDADTFVTKSFYDARAPRTIRINDVTRRRLDGVRFGGAIIIALLVAFAFLFWPLALGVFGFLLSDKVRTRLHAASTRFVDTLDQAR</sequence>
<keyword evidence="2" id="KW-1133">Transmembrane helix</keyword>
<proteinExistence type="predicted"/>
<dbReference type="EMBL" id="JACIJF010000006">
    <property type="protein sequence ID" value="MBB5711213.1"/>
    <property type="molecule type" value="Genomic_DNA"/>
</dbReference>
<name>A0A840YR47_9SPHN</name>
<reference evidence="3 4" key="1">
    <citation type="submission" date="2020-08" db="EMBL/GenBank/DDBJ databases">
        <title>Genomic Encyclopedia of Type Strains, Phase IV (KMG-IV): sequencing the most valuable type-strain genomes for metagenomic binning, comparative biology and taxonomic classification.</title>
        <authorList>
            <person name="Goeker M."/>
        </authorList>
    </citation>
    <scope>NUCLEOTIDE SEQUENCE [LARGE SCALE GENOMIC DNA]</scope>
    <source>
        <strain evidence="3 4">DSM 26736</strain>
    </source>
</reference>
<feature type="region of interest" description="Disordered" evidence="1">
    <location>
        <begin position="23"/>
        <end position="64"/>
    </location>
</feature>
<evidence type="ECO:0000313" key="4">
    <source>
        <dbReference type="Proteomes" id="UP000527143"/>
    </source>
</evidence>
<evidence type="ECO:0000256" key="2">
    <source>
        <dbReference type="SAM" id="Phobius"/>
    </source>
</evidence>
<feature type="transmembrane region" description="Helical" evidence="2">
    <location>
        <begin position="98"/>
        <end position="126"/>
    </location>
</feature>
<keyword evidence="4" id="KW-1185">Reference proteome</keyword>
<dbReference type="Proteomes" id="UP000527143">
    <property type="component" value="Unassembled WGS sequence"/>
</dbReference>
<keyword evidence="2" id="KW-0812">Transmembrane</keyword>
<organism evidence="3 4">
    <name type="scientific">Sphingomonas xinjiangensis</name>
    <dbReference type="NCBI Taxonomy" id="643568"/>
    <lineage>
        <taxon>Bacteria</taxon>
        <taxon>Pseudomonadati</taxon>
        <taxon>Pseudomonadota</taxon>
        <taxon>Alphaproteobacteria</taxon>
        <taxon>Sphingomonadales</taxon>
        <taxon>Sphingomonadaceae</taxon>
        <taxon>Sphingomonas</taxon>
    </lineage>
</organism>
<gene>
    <name evidence="3" type="ORF">FHT02_002454</name>
</gene>
<evidence type="ECO:0000256" key="1">
    <source>
        <dbReference type="SAM" id="MobiDB-lite"/>
    </source>
</evidence>
<evidence type="ECO:0000313" key="3">
    <source>
        <dbReference type="EMBL" id="MBB5711213.1"/>
    </source>
</evidence>
<protein>
    <submittedName>
        <fullName evidence="3">Uncharacterized protein</fullName>
    </submittedName>
</protein>